<reference evidence="2 3" key="1">
    <citation type="submission" date="2024-04" db="EMBL/GenBank/DDBJ databases">
        <authorList>
            <person name="Waldvogel A.-M."/>
            <person name="Schoenle A."/>
        </authorList>
    </citation>
    <scope>NUCLEOTIDE SEQUENCE [LARGE SCALE GENOMIC DNA]</scope>
</reference>
<feature type="compositionally biased region" description="Basic residues" evidence="1">
    <location>
        <begin position="83"/>
        <end position="97"/>
    </location>
</feature>
<organism evidence="2 3">
    <name type="scientific">Knipowitschia caucasica</name>
    <name type="common">Caucasian dwarf goby</name>
    <name type="synonym">Pomatoschistus caucasicus</name>
    <dbReference type="NCBI Taxonomy" id="637954"/>
    <lineage>
        <taxon>Eukaryota</taxon>
        <taxon>Metazoa</taxon>
        <taxon>Chordata</taxon>
        <taxon>Craniata</taxon>
        <taxon>Vertebrata</taxon>
        <taxon>Euteleostomi</taxon>
        <taxon>Actinopterygii</taxon>
        <taxon>Neopterygii</taxon>
        <taxon>Teleostei</taxon>
        <taxon>Neoteleostei</taxon>
        <taxon>Acanthomorphata</taxon>
        <taxon>Gobiaria</taxon>
        <taxon>Gobiiformes</taxon>
        <taxon>Gobioidei</taxon>
        <taxon>Gobiidae</taxon>
        <taxon>Gobiinae</taxon>
        <taxon>Knipowitschia</taxon>
    </lineage>
</organism>
<accession>A0AAV2KQZ3</accession>
<feature type="compositionally biased region" description="Basic and acidic residues" evidence="1">
    <location>
        <begin position="114"/>
        <end position="127"/>
    </location>
</feature>
<name>A0AAV2KQZ3_KNICA</name>
<dbReference type="EMBL" id="OZ035824">
    <property type="protein sequence ID" value="CAL1592483.1"/>
    <property type="molecule type" value="Genomic_DNA"/>
</dbReference>
<feature type="region of interest" description="Disordered" evidence="1">
    <location>
        <begin position="1"/>
        <end position="135"/>
    </location>
</feature>
<keyword evidence="3" id="KW-1185">Reference proteome</keyword>
<sequence>MLTTIPPPSARHTTNLLESEPSTATGQRRHRHGTKKTPYTPRDKEKRPSTATGQREETVHRHGTKKRPSTATRQREDTVHATGQRRHRTRHGTKRRDRPPPWDKEETLSTATGQRRDHPPPRDKEKTPSAATGQRKDIFHRYGTKKRHRKGQEVQEQVLMVTFLSIISEAVILWSIYMEWTLTKQDD</sequence>
<protein>
    <submittedName>
        <fullName evidence="2">Uncharacterized protein</fullName>
    </submittedName>
</protein>
<gene>
    <name evidence="2" type="ORF">KC01_LOCUS21730</name>
</gene>
<feature type="compositionally biased region" description="Polar residues" evidence="1">
    <location>
        <begin position="11"/>
        <end position="26"/>
    </location>
</feature>
<evidence type="ECO:0000256" key="1">
    <source>
        <dbReference type="SAM" id="MobiDB-lite"/>
    </source>
</evidence>
<feature type="compositionally biased region" description="Basic and acidic residues" evidence="1">
    <location>
        <begin position="41"/>
        <end position="60"/>
    </location>
</feature>
<proteinExistence type="predicted"/>
<dbReference type="Proteomes" id="UP001497482">
    <property type="component" value="Chromosome 2"/>
</dbReference>
<dbReference type="AlphaFoldDB" id="A0AAV2KQZ3"/>
<evidence type="ECO:0000313" key="3">
    <source>
        <dbReference type="Proteomes" id="UP001497482"/>
    </source>
</evidence>
<evidence type="ECO:0000313" key="2">
    <source>
        <dbReference type="EMBL" id="CAL1592483.1"/>
    </source>
</evidence>
<feature type="compositionally biased region" description="Basic and acidic residues" evidence="1">
    <location>
        <begin position="98"/>
        <end position="107"/>
    </location>
</feature>